<feature type="domain" description="RING-type" evidence="8">
    <location>
        <begin position="179"/>
        <end position="354"/>
    </location>
</feature>
<keyword evidence="2" id="KW-0479">Metal-binding</keyword>
<dbReference type="GO" id="GO:0004842">
    <property type="term" value="F:ubiquitin-protein transferase activity"/>
    <property type="evidence" value="ECO:0007669"/>
    <property type="project" value="InterPro"/>
</dbReference>
<evidence type="ECO:0000313" key="9">
    <source>
        <dbReference type="EMBL" id="KAG8627536.1"/>
    </source>
</evidence>
<dbReference type="GO" id="GO:0016567">
    <property type="term" value="P:protein ubiquitination"/>
    <property type="evidence" value="ECO:0007669"/>
    <property type="project" value="InterPro"/>
</dbReference>
<organism evidence="9 10">
    <name type="scientific">Elsinoe batatas</name>
    <dbReference type="NCBI Taxonomy" id="2601811"/>
    <lineage>
        <taxon>Eukaryota</taxon>
        <taxon>Fungi</taxon>
        <taxon>Dikarya</taxon>
        <taxon>Ascomycota</taxon>
        <taxon>Pezizomycotina</taxon>
        <taxon>Dothideomycetes</taxon>
        <taxon>Dothideomycetidae</taxon>
        <taxon>Myriangiales</taxon>
        <taxon>Elsinoaceae</taxon>
        <taxon>Elsinoe</taxon>
    </lineage>
</organism>
<dbReference type="GO" id="GO:0008270">
    <property type="term" value="F:zinc ion binding"/>
    <property type="evidence" value="ECO:0007669"/>
    <property type="project" value="UniProtKB-KW"/>
</dbReference>
<evidence type="ECO:0000256" key="5">
    <source>
        <dbReference type="ARBA" id="ARBA00022786"/>
    </source>
</evidence>
<comment type="caution">
    <text evidence="9">The sequence shown here is derived from an EMBL/GenBank/DDBJ whole genome shotgun (WGS) entry which is preliminary data.</text>
</comment>
<dbReference type="PROSITE" id="PS00518">
    <property type="entry name" value="ZF_RING_1"/>
    <property type="match status" value="1"/>
</dbReference>
<dbReference type="InterPro" id="IPR013083">
    <property type="entry name" value="Znf_RING/FYVE/PHD"/>
</dbReference>
<keyword evidence="1" id="KW-0808">Transferase</keyword>
<proteinExistence type="predicted"/>
<evidence type="ECO:0000259" key="8">
    <source>
        <dbReference type="PROSITE" id="PS51873"/>
    </source>
</evidence>
<dbReference type="PROSITE" id="PS51873">
    <property type="entry name" value="TRIAD"/>
    <property type="match status" value="1"/>
</dbReference>
<dbReference type="InterPro" id="IPR031127">
    <property type="entry name" value="E3_UB_ligase_RBR"/>
</dbReference>
<keyword evidence="3" id="KW-0677">Repeat</keyword>
<evidence type="ECO:0000313" key="10">
    <source>
        <dbReference type="Proteomes" id="UP000809789"/>
    </source>
</evidence>
<dbReference type="CDD" id="cd22584">
    <property type="entry name" value="Rcat_RBR_unk"/>
    <property type="match status" value="1"/>
</dbReference>
<keyword evidence="6" id="KW-0862">Zinc</keyword>
<reference evidence="9" key="1">
    <citation type="submission" date="2021-07" db="EMBL/GenBank/DDBJ databases">
        <title>Elsinoe batatas strain:CRI-CJ2 Genome sequencing and assembly.</title>
        <authorList>
            <person name="Huang L."/>
        </authorList>
    </citation>
    <scope>NUCLEOTIDE SEQUENCE</scope>
    <source>
        <strain evidence="9">CRI-CJ2</strain>
    </source>
</reference>
<accession>A0A8K0L0C3</accession>
<feature type="region of interest" description="Disordered" evidence="7">
    <location>
        <begin position="108"/>
        <end position="131"/>
    </location>
</feature>
<dbReference type="Proteomes" id="UP000809789">
    <property type="component" value="Unassembled WGS sequence"/>
</dbReference>
<keyword evidence="5" id="KW-0833">Ubl conjugation pathway</keyword>
<dbReference type="SUPFAM" id="SSF57850">
    <property type="entry name" value="RING/U-box"/>
    <property type="match status" value="2"/>
</dbReference>
<dbReference type="AlphaFoldDB" id="A0A8K0L0C3"/>
<sequence>MVTDTLAPAAEEPTSRDNELLILEFQLEELQDFKTHAKGKGRDGESSDTDISVSHFEDELLSKITTLRDHILCRSMMRAVCTDHSILTQQSQEEETAQRDRGLAVSLSNGHFTTTRTPDTVNTNNDSSDDSMDKELMAKLAMLYIDDDAAMSILGSGDESEPAESSAAATSRAAREGKLSSNCVACTRTFKLSDIGRTPCRHEYCGECLAEIFTAAMNDEAYFPPRCCRLPIPLDSVKFFLPNDLVKEYQAKLPELETKDRTYCHVPTCSTFINADSITNDVGTYCAADVGSQMVLEVARESHWQRCFQCRRVVELDTGCNHITCRCGAHFCYVCGEVWKTCLCPQWYEQNLYARANQVFDRGNRGAGDDVADPAIIAAAEAARERAVRRIAEQLRGDHDCEHERWRYIRGQHDCEECGHTLPEYIFQCRGCRMHACWRCRRNRL</sequence>
<gene>
    <name evidence="9" type="ORF">KVT40_005019</name>
</gene>
<evidence type="ECO:0000256" key="6">
    <source>
        <dbReference type="ARBA" id="ARBA00022833"/>
    </source>
</evidence>
<evidence type="ECO:0000256" key="1">
    <source>
        <dbReference type="ARBA" id="ARBA00022679"/>
    </source>
</evidence>
<dbReference type="EMBL" id="JAESVG020000005">
    <property type="protein sequence ID" value="KAG8627536.1"/>
    <property type="molecule type" value="Genomic_DNA"/>
</dbReference>
<name>A0A8K0L0C3_9PEZI</name>
<dbReference type="Gene3D" id="1.20.120.1750">
    <property type="match status" value="1"/>
</dbReference>
<keyword evidence="4" id="KW-0863">Zinc-finger</keyword>
<evidence type="ECO:0000256" key="7">
    <source>
        <dbReference type="SAM" id="MobiDB-lite"/>
    </source>
</evidence>
<feature type="compositionally biased region" description="Low complexity" evidence="7">
    <location>
        <begin position="113"/>
        <end position="126"/>
    </location>
</feature>
<dbReference type="InterPro" id="IPR017907">
    <property type="entry name" value="Znf_RING_CS"/>
</dbReference>
<dbReference type="InterPro" id="IPR044066">
    <property type="entry name" value="TRIAD_supradom"/>
</dbReference>
<keyword evidence="10" id="KW-1185">Reference proteome</keyword>
<dbReference type="PANTHER" id="PTHR11685">
    <property type="entry name" value="RBR FAMILY RING FINGER AND IBR DOMAIN-CONTAINING"/>
    <property type="match status" value="1"/>
</dbReference>
<dbReference type="Gene3D" id="3.30.40.10">
    <property type="entry name" value="Zinc/RING finger domain, C3HC4 (zinc finger)"/>
    <property type="match status" value="1"/>
</dbReference>
<evidence type="ECO:0000256" key="4">
    <source>
        <dbReference type="ARBA" id="ARBA00022771"/>
    </source>
</evidence>
<evidence type="ECO:0000256" key="2">
    <source>
        <dbReference type="ARBA" id="ARBA00022723"/>
    </source>
</evidence>
<dbReference type="OrthoDB" id="9977870at2759"/>
<evidence type="ECO:0000256" key="3">
    <source>
        <dbReference type="ARBA" id="ARBA00022737"/>
    </source>
</evidence>
<protein>
    <recommendedName>
        <fullName evidence="8">RING-type domain-containing protein</fullName>
    </recommendedName>
</protein>